<dbReference type="InterPro" id="IPR000701">
    <property type="entry name" value="SuccDH_FuR_B_TM-su"/>
</dbReference>
<name>A0A4R1BXP9_9ACTN</name>
<feature type="transmembrane region" description="Helical" evidence="8">
    <location>
        <begin position="227"/>
        <end position="251"/>
    </location>
</feature>
<dbReference type="NCBIfam" id="TIGR02046">
    <property type="entry name" value="sdhC_b558_fam"/>
    <property type="match status" value="1"/>
</dbReference>
<comment type="subcellular location">
    <subcellularLocation>
        <location evidence="1">Membrane</location>
    </subcellularLocation>
</comment>
<keyword evidence="7 8" id="KW-0472">Membrane</keyword>
<dbReference type="InterPro" id="IPR011138">
    <property type="entry name" value="Cytochrome_b-558"/>
</dbReference>
<keyword evidence="10" id="KW-1185">Reference proteome</keyword>
<keyword evidence="4" id="KW-0479">Metal-binding</keyword>
<evidence type="ECO:0000256" key="6">
    <source>
        <dbReference type="ARBA" id="ARBA00023004"/>
    </source>
</evidence>
<dbReference type="InterPro" id="IPR034804">
    <property type="entry name" value="SQR/QFR_C/D"/>
</dbReference>
<gene>
    <name evidence="9" type="ORF">EPD65_12335</name>
</gene>
<evidence type="ECO:0000256" key="2">
    <source>
        <dbReference type="ARBA" id="ARBA00022617"/>
    </source>
</evidence>
<dbReference type="AlphaFoldDB" id="A0A4R1BXP9"/>
<evidence type="ECO:0000313" key="10">
    <source>
        <dbReference type="Proteomes" id="UP000295453"/>
    </source>
</evidence>
<keyword evidence="5 8" id="KW-1133">Transmembrane helix</keyword>
<evidence type="ECO:0000256" key="8">
    <source>
        <dbReference type="SAM" id="Phobius"/>
    </source>
</evidence>
<comment type="caution">
    <text evidence="9">The sequence shown here is derived from an EMBL/GenBank/DDBJ whole genome shotgun (WGS) entry which is preliminary data.</text>
</comment>
<feature type="transmembrane region" description="Helical" evidence="8">
    <location>
        <begin position="35"/>
        <end position="57"/>
    </location>
</feature>
<dbReference type="Proteomes" id="UP000295453">
    <property type="component" value="Unassembled WGS sequence"/>
</dbReference>
<evidence type="ECO:0000256" key="1">
    <source>
        <dbReference type="ARBA" id="ARBA00004370"/>
    </source>
</evidence>
<dbReference type="EMBL" id="SJZJ01000021">
    <property type="protein sequence ID" value="TCJ22731.1"/>
    <property type="molecule type" value="Genomic_DNA"/>
</dbReference>
<keyword evidence="3 8" id="KW-0812">Transmembrane</keyword>
<proteinExistence type="predicted"/>
<dbReference type="Pfam" id="PF01127">
    <property type="entry name" value="Sdh_cyt"/>
    <property type="match status" value="1"/>
</dbReference>
<feature type="transmembrane region" description="Helical" evidence="8">
    <location>
        <begin position="91"/>
        <end position="112"/>
    </location>
</feature>
<dbReference type="OrthoDB" id="9788081at2"/>
<organism evidence="9 10">
    <name type="scientific">Nocardioides jejuensis</name>
    <dbReference type="NCBI Taxonomy" id="2502782"/>
    <lineage>
        <taxon>Bacteria</taxon>
        <taxon>Bacillati</taxon>
        <taxon>Actinomycetota</taxon>
        <taxon>Actinomycetes</taxon>
        <taxon>Propionibacteriales</taxon>
        <taxon>Nocardioidaceae</taxon>
        <taxon>Nocardioides</taxon>
    </lineage>
</organism>
<dbReference type="GO" id="GO:0046872">
    <property type="term" value="F:metal ion binding"/>
    <property type="evidence" value="ECO:0007669"/>
    <property type="project" value="UniProtKB-KW"/>
</dbReference>
<sequence>MSHRSLRTAASGDGRLTPVATPTLVSGSKSTRSTIALKMLMAVSGLIFIGFLLAHMYGNLKVFAGHEAFNTYAEHLRTIGEPMLPHAGLLWILRVGLIAALVVHVFSAIALTRRAHKARTVKYVVKKNKGSSLSSRTMRWGGLALFLFLIWHLLNFTIGKVNPTGGATNDPYNLLVDTFSPEAWYVSVVYFLALIALGFHLHHGVWSACQTLGFTNAASSRNRAKDAGLVVAIVIAGGFALIPLSVLTGIVTK</sequence>
<dbReference type="GO" id="GO:0016020">
    <property type="term" value="C:membrane"/>
    <property type="evidence" value="ECO:0007669"/>
    <property type="project" value="UniProtKB-SubCell"/>
</dbReference>
<protein>
    <submittedName>
        <fullName evidence="9">Succinate dehydrogenase cytochrome b subunit</fullName>
    </submittedName>
</protein>
<evidence type="ECO:0000256" key="3">
    <source>
        <dbReference type="ARBA" id="ARBA00022692"/>
    </source>
</evidence>
<dbReference type="Gene3D" id="1.20.1300.10">
    <property type="entry name" value="Fumarate reductase/succinate dehydrogenase, transmembrane subunit"/>
    <property type="match status" value="1"/>
</dbReference>
<feature type="transmembrane region" description="Helical" evidence="8">
    <location>
        <begin position="183"/>
        <end position="206"/>
    </location>
</feature>
<keyword evidence="2" id="KW-0349">Heme</keyword>
<feature type="transmembrane region" description="Helical" evidence="8">
    <location>
        <begin position="137"/>
        <end position="154"/>
    </location>
</feature>
<evidence type="ECO:0000256" key="7">
    <source>
        <dbReference type="ARBA" id="ARBA00023136"/>
    </source>
</evidence>
<evidence type="ECO:0000313" key="9">
    <source>
        <dbReference type="EMBL" id="TCJ22731.1"/>
    </source>
</evidence>
<evidence type="ECO:0000256" key="5">
    <source>
        <dbReference type="ARBA" id="ARBA00022989"/>
    </source>
</evidence>
<reference evidence="9 10" key="1">
    <citation type="submission" date="2019-03" db="EMBL/GenBank/DDBJ databases">
        <authorList>
            <person name="Kim M.K.M."/>
        </authorList>
    </citation>
    <scope>NUCLEOTIDE SEQUENCE [LARGE SCALE GENOMIC DNA]</scope>
    <source>
        <strain evidence="9 10">18JY15-6</strain>
    </source>
</reference>
<accession>A0A4R1BXP9</accession>
<keyword evidence="6" id="KW-0408">Iron</keyword>
<evidence type="ECO:0000256" key="4">
    <source>
        <dbReference type="ARBA" id="ARBA00022723"/>
    </source>
</evidence>
<dbReference type="SUPFAM" id="SSF81343">
    <property type="entry name" value="Fumarate reductase respiratory complex transmembrane subunits"/>
    <property type="match status" value="1"/>
</dbReference>
<dbReference type="CDD" id="cd03498">
    <property type="entry name" value="SQR_TypeB_2_TM"/>
    <property type="match status" value="1"/>
</dbReference>